<evidence type="ECO:0000313" key="2">
    <source>
        <dbReference type="EMBL" id="KOB67474.1"/>
    </source>
</evidence>
<dbReference type="AlphaFoldDB" id="A0A0L7KWP2"/>
<feature type="region of interest" description="Disordered" evidence="1">
    <location>
        <begin position="235"/>
        <end position="379"/>
    </location>
</feature>
<sequence>MAWTCMKDLLQTETEELTIKIRLRLLTPPPCGIVWLLLSSDMALNKFLPLPNCLQQFYASNLKLTADTDYSEVCYGSWKKSPEDKSDDSGQNLSQNLSNISLTDEDGSTKPKLRPILGAGAGLLRQGLSVSQDTFDWTSKTNLTKRYDLNSWRQAEGEKEEPVFDPSVLPPPLKPTNIPRNFSEYPPPNYNLKEQYNKYLQQGDGHYIQNQYYDTYQAQEEPEFSELNLSNQAFPELPIPDRTFPDPNQTYPENFKEEIPERATIADFENYDDRTIAPDNDKLTDKVNNELQKSSRKPVENWRRDKSEVEDPGKLWTRQKSKDNVSDDDKERGSRSRLSGRLNRRNSGEPEKSPPRRHVSDVPRSHKYWDHDDRCDKDY</sequence>
<accession>A0A0L7KWP2</accession>
<comment type="caution">
    <text evidence="2">The sequence shown here is derived from an EMBL/GenBank/DDBJ whole genome shotgun (WGS) entry which is preliminary data.</text>
</comment>
<feature type="compositionally biased region" description="Basic and acidic residues" evidence="1">
    <location>
        <begin position="271"/>
        <end position="288"/>
    </location>
</feature>
<evidence type="ECO:0000256" key="1">
    <source>
        <dbReference type="SAM" id="MobiDB-lite"/>
    </source>
</evidence>
<feature type="region of interest" description="Disordered" evidence="1">
    <location>
        <begin position="81"/>
        <end position="111"/>
    </location>
</feature>
<proteinExistence type="predicted"/>
<dbReference type="Proteomes" id="UP000037510">
    <property type="component" value="Unassembled WGS sequence"/>
</dbReference>
<reference evidence="2 3" key="1">
    <citation type="journal article" date="2015" name="Genome Biol. Evol.">
        <title>The genome of winter moth (Operophtera brumata) provides a genomic perspective on sexual dimorphism and phenology.</title>
        <authorList>
            <person name="Derks M.F."/>
            <person name="Smit S."/>
            <person name="Salis L."/>
            <person name="Schijlen E."/>
            <person name="Bossers A."/>
            <person name="Mateman C."/>
            <person name="Pijl A.S."/>
            <person name="de Ridder D."/>
            <person name="Groenen M.A."/>
            <person name="Visser M.E."/>
            <person name="Megens H.J."/>
        </authorList>
    </citation>
    <scope>NUCLEOTIDE SEQUENCE [LARGE SCALE GENOMIC DNA]</scope>
    <source>
        <strain evidence="2">WM2013NL</strain>
        <tissue evidence="2">Head and thorax</tissue>
    </source>
</reference>
<dbReference type="EMBL" id="JTDY01005014">
    <property type="protein sequence ID" value="KOB67474.1"/>
    <property type="molecule type" value="Genomic_DNA"/>
</dbReference>
<gene>
    <name evidence="2" type="ORF">OBRU01_19780</name>
</gene>
<feature type="compositionally biased region" description="Basic and acidic residues" evidence="1">
    <location>
        <begin position="297"/>
        <end position="313"/>
    </location>
</feature>
<name>A0A0L7KWP2_OPEBR</name>
<organism evidence="2 3">
    <name type="scientific">Operophtera brumata</name>
    <name type="common">Winter moth</name>
    <name type="synonym">Phalaena brumata</name>
    <dbReference type="NCBI Taxonomy" id="104452"/>
    <lineage>
        <taxon>Eukaryota</taxon>
        <taxon>Metazoa</taxon>
        <taxon>Ecdysozoa</taxon>
        <taxon>Arthropoda</taxon>
        <taxon>Hexapoda</taxon>
        <taxon>Insecta</taxon>
        <taxon>Pterygota</taxon>
        <taxon>Neoptera</taxon>
        <taxon>Endopterygota</taxon>
        <taxon>Lepidoptera</taxon>
        <taxon>Glossata</taxon>
        <taxon>Ditrysia</taxon>
        <taxon>Geometroidea</taxon>
        <taxon>Geometridae</taxon>
        <taxon>Larentiinae</taxon>
        <taxon>Operophtera</taxon>
    </lineage>
</organism>
<feature type="compositionally biased region" description="Polar residues" evidence="1">
    <location>
        <begin position="89"/>
        <end position="102"/>
    </location>
</feature>
<dbReference type="STRING" id="104452.A0A0L7KWP2"/>
<feature type="compositionally biased region" description="Basic and acidic residues" evidence="1">
    <location>
        <begin position="320"/>
        <end position="334"/>
    </location>
</feature>
<evidence type="ECO:0000313" key="3">
    <source>
        <dbReference type="Proteomes" id="UP000037510"/>
    </source>
</evidence>
<feature type="compositionally biased region" description="Basic and acidic residues" evidence="1">
    <location>
        <begin position="346"/>
        <end position="379"/>
    </location>
</feature>
<keyword evidence="3" id="KW-1185">Reference proteome</keyword>
<protein>
    <submittedName>
        <fullName evidence="2">Uncharacterized protein</fullName>
    </submittedName>
</protein>